<sequence>MNTAALLIALGTIAFVLSAVDCGDAYGKYRKRGQKVKACLEGSDDEAKSGRMKEAVKACKEAQTAKEEMKKCIDEKLGLSEGEKKCVDAIDA</sequence>
<evidence type="ECO:0000313" key="2">
    <source>
        <dbReference type="EMBL" id="KAK8773060.1"/>
    </source>
</evidence>
<gene>
    <name evidence="2" type="ORF">V5799_012397</name>
</gene>
<evidence type="ECO:0000256" key="1">
    <source>
        <dbReference type="SAM" id="SignalP"/>
    </source>
</evidence>
<evidence type="ECO:0008006" key="4">
    <source>
        <dbReference type="Google" id="ProtNLM"/>
    </source>
</evidence>
<feature type="signal peptide" evidence="1">
    <location>
        <begin position="1"/>
        <end position="18"/>
    </location>
</feature>
<accession>A0AAQ4EEG7</accession>
<keyword evidence="3" id="KW-1185">Reference proteome</keyword>
<comment type="caution">
    <text evidence="2">The sequence shown here is derived from an EMBL/GenBank/DDBJ whole genome shotgun (WGS) entry which is preliminary data.</text>
</comment>
<dbReference type="AlphaFoldDB" id="A0AAQ4EEG7"/>
<organism evidence="2 3">
    <name type="scientific">Amblyomma americanum</name>
    <name type="common">Lone star tick</name>
    <dbReference type="NCBI Taxonomy" id="6943"/>
    <lineage>
        <taxon>Eukaryota</taxon>
        <taxon>Metazoa</taxon>
        <taxon>Ecdysozoa</taxon>
        <taxon>Arthropoda</taxon>
        <taxon>Chelicerata</taxon>
        <taxon>Arachnida</taxon>
        <taxon>Acari</taxon>
        <taxon>Parasitiformes</taxon>
        <taxon>Ixodida</taxon>
        <taxon>Ixodoidea</taxon>
        <taxon>Ixodidae</taxon>
        <taxon>Amblyomminae</taxon>
        <taxon>Amblyomma</taxon>
    </lineage>
</organism>
<name>A0AAQ4EEG7_AMBAM</name>
<protein>
    <recommendedName>
        <fullName evidence="4">Secreted protein</fullName>
    </recommendedName>
</protein>
<evidence type="ECO:0000313" key="3">
    <source>
        <dbReference type="Proteomes" id="UP001321473"/>
    </source>
</evidence>
<feature type="chain" id="PRO_5042901515" description="Secreted protein" evidence="1">
    <location>
        <begin position="19"/>
        <end position="92"/>
    </location>
</feature>
<reference evidence="2 3" key="1">
    <citation type="journal article" date="2023" name="Arcadia Sci">
        <title>De novo assembly of a long-read Amblyomma americanum tick genome.</title>
        <authorList>
            <person name="Chou S."/>
            <person name="Poskanzer K.E."/>
            <person name="Rollins M."/>
            <person name="Thuy-Boun P.S."/>
        </authorList>
    </citation>
    <scope>NUCLEOTIDE SEQUENCE [LARGE SCALE GENOMIC DNA]</scope>
    <source>
        <strain evidence="2">F_SG_1</strain>
        <tissue evidence="2">Salivary glands</tissue>
    </source>
</reference>
<proteinExistence type="predicted"/>
<dbReference type="Proteomes" id="UP001321473">
    <property type="component" value="Unassembled WGS sequence"/>
</dbReference>
<keyword evidence="1" id="KW-0732">Signal</keyword>
<dbReference type="EMBL" id="JARKHS020017353">
    <property type="protein sequence ID" value="KAK8773060.1"/>
    <property type="molecule type" value="Genomic_DNA"/>
</dbReference>